<organism evidence="5 6">
    <name type="scientific">Flexivirga endophytica</name>
    <dbReference type="NCBI Taxonomy" id="1849103"/>
    <lineage>
        <taxon>Bacteria</taxon>
        <taxon>Bacillati</taxon>
        <taxon>Actinomycetota</taxon>
        <taxon>Actinomycetes</taxon>
        <taxon>Micrococcales</taxon>
        <taxon>Dermacoccaceae</taxon>
        <taxon>Flexivirga</taxon>
    </lineage>
</organism>
<name>A0A916TIG9_9MICO</name>
<keyword evidence="2" id="KW-0238">DNA-binding</keyword>
<evidence type="ECO:0000256" key="2">
    <source>
        <dbReference type="ARBA" id="ARBA00023125"/>
    </source>
</evidence>
<reference evidence="5" key="1">
    <citation type="journal article" date="2014" name="Int. J. Syst. Evol. Microbiol.">
        <title>Complete genome sequence of Corynebacterium casei LMG S-19264T (=DSM 44701T), isolated from a smear-ripened cheese.</title>
        <authorList>
            <consortium name="US DOE Joint Genome Institute (JGI-PGF)"/>
            <person name="Walter F."/>
            <person name="Albersmeier A."/>
            <person name="Kalinowski J."/>
            <person name="Ruckert C."/>
        </authorList>
    </citation>
    <scope>NUCLEOTIDE SEQUENCE</scope>
    <source>
        <strain evidence="5">CGMCC 1.15085</strain>
    </source>
</reference>
<dbReference type="RefSeq" id="WP_229749925.1">
    <property type="nucleotide sequence ID" value="NZ_BMHI01000007.1"/>
</dbReference>
<dbReference type="SUPFAM" id="SSF46785">
    <property type="entry name" value="Winged helix' DNA-binding domain"/>
    <property type="match status" value="1"/>
</dbReference>
<proteinExistence type="predicted"/>
<dbReference type="GO" id="GO:0003700">
    <property type="term" value="F:DNA-binding transcription factor activity"/>
    <property type="evidence" value="ECO:0007669"/>
    <property type="project" value="InterPro"/>
</dbReference>
<keyword evidence="3" id="KW-0804">Transcription</keyword>
<evidence type="ECO:0000256" key="3">
    <source>
        <dbReference type="ARBA" id="ARBA00023163"/>
    </source>
</evidence>
<dbReference type="GO" id="GO:0003677">
    <property type="term" value="F:DNA binding"/>
    <property type="evidence" value="ECO:0007669"/>
    <property type="project" value="UniProtKB-KW"/>
</dbReference>
<dbReference type="Gene3D" id="1.10.10.10">
    <property type="entry name" value="Winged helix-like DNA-binding domain superfamily/Winged helix DNA-binding domain"/>
    <property type="match status" value="1"/>
</dbReference>
<evidence type="ECO:0000313" key="5">
    <source>
        <dbReference type="EMBL" id="GGB46574.1"/>
    </source>
</evidence>
<dbReference type="PANTHER" id="PTHR33164">
    <property type="entry name" value="TRANSCRIPTIONAL REGULATOR, MARR FAMILY"/>
    <property type="match status" value="1"/>
</dbReference>
<dbReference type="InterPro" id="IPR023187">
    <property type="entry name" value="Tscrpt_reg_MarR-type_CS"/>
</dbReference>
<evidence type="ECO:0000259" key="4">
    <source>
        <dbReference type="PROSITE" id="PS50995"/>
    </source>
</evidence>
<comment type="caution">
    <text evidence="5">The sequence shown here is derived from an EMBL/GenBank/DDBJ whole genome shotgun (WGS) entry which is preliminary data.</text>
</comment>
<dbReference type="PANTHER" id="PTHR33164:SF43">
    <property type="entry name" value="HTH-TYPE TRANSCRIPTIONAL REPRESSOR YETL"/>
    <property type="match status" value="1"/>
</dbReference>
<gene>
    <name evidence="5" type="ORF">GCM10011492_42130</name>
</gene>
<evidence type="ECO:0000313" key="6">
    <source>
        <dbReference type="Proteomes" id="UP000636793"/>
    </source>
</evidence>
<accession>A0A916TIG9</accession>
<keyword evidence="6" id="KW-1185">Reference proteome</keyword>
<dbReference type="EMBL" id="BMHI01000007">
    <property type="protein sequence ID" value="GGB46574.1"/>
    <property type="molecule type" value="Genomic_DNA"/>
</dbReference>
<dbReference type="Pfam" id="PF12802">
    <property type="entry name" value="MarR_2"/>
    <property type="match status" value="1"/>
</dbReference>
<sequence length="155" mass="17083">MTSEKRGIDPRNAEPRSVGTWAKRYYYANRAAVDAVLRPHGIGSTQWAVLHELTENGPTTQRDLGRALHVERASLSGTVATLIRKDLVHQAPSVTDQRQKVVDLTAAGRALWDALPDPFAEVRRVALSGLDVEEIAVAIHVLQTATEQVNQHTFD</sequence>
<dbReference type="InterPro" id="IPR036390">
    <property type="entry name" value="WH_DNA-bd_sf"/>
</dbReference>
<dbReference type="GO" id="GO:0006950">
    <property type="term" value="P:response to stress"/>
    <property type="evidence" value="ECO:0007669"/>
    <property type="project" value="TreeGrafter"/>
</dbReference>
<evidence type="ECO:0000256" key="1">
    <source>
        <dbReference type="ARBA" id="ARBA00023015"/>
    </source>
</evidence>
<keyword evidence="1" id="KW-0805">Transcription regulation</keyword>
<dbReference type="InterPro" id="IPR000835">
    <property type="entry name" value="HTH_MarR-typ"/>
</dbReference>
<dbReference type="PROSITE" id="PS50995">
    <property type="entry name" value="HTH_MARR_2"/>
    <property type="match status" value="1"/>
</dbReference>
<dbReference type="PROSITE" id="PS01117">
    <property type="entry name" value="HTH_MARR_1"/>
    <property type="match status" value="1"/>
</dbReference>
<dbReference type="SMART" id="SM00347">
    <property type="entry name" value="HTH_MARR"/>
    <property type="match status" value="1"/>
</dbReference>
<dbReference type="InterPro" id="IPR036388">
    <property type="entry name" value="WH-like_DNA-bd_sf"/>
</dbReference>
<reference evidence="5" key="2">
    <citation type="submission" date="2020-09" db="EMBL/GenBank/DDBJ databases">
        <authorList>
            <person name="Sun Q."/>
            <person name="Zhou Y."/>
        </authorList>
    </citation>
    <scope>NUCLEOTIDE SEQUENCE</scope>
    <source>
        <strain evidence="5">CGMCC 1.15085</strain>
    </source>
</reference>
<protein>
    <submittedName>
        <fullName evidence="5">MarR family transcriptional regulator</fullName>
    </submittedName>
</protein>
<feature type="domain" description="HTH marR-type" evidence="4">
    <location>
        <begin position="1"/>
        <end position="147"/>
    </location>
</feature>
<dbReference type="Proteomes" id="UP000636793">
    <property type="component" value="Unassembled WGS sequence"/>
</dbReference>
<dbReference type="InterPro" id="IPR039422">
    <property type="entry name" value="MarR/SlyA-like"/>
</dbReference>
<dbReference type="AlphaFoldDB" id="A0A916TIG9"/>